<evidence type="ECO:0000313" key="4">
    <source>
        <dbReference type="EMBL" id="SOE52023.1"/>
    </source>
</evidence>
<evidence type="ECO:0000259" key="2">
    <source>
        <dbReference type="Pfam" id="PF00248"/>
    </source>
</evidence>
<dbReference type="STRING" id="1851544.ODI_01399"/>
<dbReference type="AlphaFoldDB" id="A0A1C3K2P2"/>
<proteinExistence type="predicted"/>
<dbReference type="InterPro" id="IPR050791">
    <property type="entry name" value="Aldo-Keto_reductase"/>
</dbReference>
<dbReference type="Pfam" id="PF00248">
    <property type="entry name" value="Aldo_ket_red"/>
    <property type="match status" value="1"/>
</dbReference>
<organism evidence="3 5">
    <name type="scientific">Orrella dioscoreae</name>
    <dbReference type="NCBI Taxonomy" id="1851544"/>
    <lineage>
        <taxon>Bacteria</taxon>
        <taxon>Pseudomonadati</taxon>
        <taxon>Pseudomonadota</taxon>
        <taxon>Betaproteobacteria</taxon>
        <taxon>Burkholderiales</taxon>
        <taxon>Alcaligenaceae</taxon>
        <taxon>Orrella</taxon>
    </lineage>
</organism>
<dbReference type="EMBL" id="FLRC01000022">
    <property type="protein sequence ID" value="SBT25772.1"/>
    <property type="molecule type" value="Genomic_DNA"/>
</dbReference>
<dbReference type="Proteomes" id="UP000078558">
    <property type="component" value="Chromosome I"/>
</dbReference>
<dbReference type="SUPFAM" id="SSF51430">
    <property type="entry name" value="NAD(P)-linked oxidoreductase"/>
    <property type="match status" value="1"/>
</dbReference>
<keyword evidence="1" id="KW-0560">Oxidoreductase</keyword>
<keyword evidence="5" id="KW-1185">Reference proteome</keyword>
<dbReference type="PANTHER" id="PTHR43625">
    <property type="entry name" value="AFLATOXIN B1 ALDEHYDE REDUCTASE"/>
    <property type="match status" value="1"/>
</dbReference>
<protein>
    <submittedName>
        <fullName evidence="3">Aldo-keto reductase</fullName>
    </submittedName>
</protein>
<dbReference type="EMBL" id="LT907988">
    <property type="protein sequence ID" value="SOE52023.1"/>
    <property type="molecule type" value="Genomic_DNA"/>
</dbReference>
<evidence type="ECO:0000313" key="3">
    <source>
        <dbReference type="EMBL" id="SBT25772.1"/>
    </source>
</evidence>
<dbReference type="InterPro" id="IPR036812">
    <property type="entry name" value="NAD(P)_OxRdtase_dom_sf"/>
</dbReference>
<dbReference type="PROSITE" id="PS51257">
    <property type="entry name" value="PROKAR_LIPOPROTEIN"/>
    <property type="match status" value="1"/>
</dbReference>
<dbReference type="KEGG" id="odi:ODI_R3866"/>
<dbReference type="GO" id="GO:0016491">
    <property type="term" value="F:oxidoreductase activity"/>
    <property type="evidence" value="ECO:0007669"/>
    <property type="project" value="UniProtKB-KW"/>
</dbReference>
<reference evidence="3 5" key="1">
    <citation type="submission" date="2016-06" db="EMBL/GenBank/DDBJ databases">
        <authorList>
            <person name="Kjaerup R.B."/>
            <person name="Dalgaard T.S."/>
            <person name="Juul-Madsen H.R."/>
        </authorList>
    </citation>
    <scope>NUCLEOTIDE SEQUENCE [LARGE SCALE GENOMIC DNA]</scope>
    <source>
        <strain evidence="3">Orrdi1</strain>
    </source>
</reference>
<accession>A0A1C3K2P2</accession>
<sequence length="341" mass="36769">MTLPTRHLGPFPVSAIGLGCMNLNHGYAAPTSQEQAERVLLTALDEGVTFFDTATLYGFGANEIRVGQILGKHRQRFTLASKCGMQGVDVNGDGKLVRVIDGRAATLKATCEDSLRRLGTDVIDLYYLHRWDKQVPIEESVGALADLVREGKIRSIGLSEVSADTLRRAHAVHPITAVQTEYSLWTRNPEIAVLDACRDLGVTFVAFSPVGRGFLCGPLDIGSFGPTDIRATMPRFSAENYAANARLLAGYTAIAEEAGCTPAQLALAWLLHRGEDIIPIPGTTSVEHLREDLAAADVKLSGALMAKLDAFFHPKAVVGSRYNAQGNREVDTEQWPGEAAA</sequence>
<evidence type="ECO:0000313" key="5">
    <source>
        <dbReference type="Proteomes" id="UP000078558"/>
    </source>
</evidence>
<feature type="domain" description="NADP-dependent oxidoreductase" evidence="2">
    <location>
        <begin position="15"/>
        <end position="310"/>
    </location>
</feature>
<dbReference type="InterPro" id="IPR023210">
    <property type="entry name" value="NADP_OxRdtase_dom"/>
</dbReference>
<dbReference type="PANTHER" id="PTHR43625:SF40">
    <property type="entry name" value="ALDO-KETO REDUCTASE YAKC [NADP(+)]"/>
    <property type="match status" value="1"/>
</dbReference>
<dbReference type="GO" id="GO:0005737">
    <property type="term" value="C:cytoplasm"/>
    <property type="evidence" value="ECO:0007669"/>
    <property type="project" value="TreeGrafter"/>
</dbReference>
<reference evidence="4 5" key="2">
    <citation type="submission" date="2017-08" db="EMBL/GenBank/DDBJ databases">
        <authorList>
            <person name="de Groot N.N."/>
        </authorList>
    </citation>
    <scope>NUCLEOTIDE SEQUENCE [LARGE SCALE GENOMIC DNA]</scope>
    <source>
        <strain evidence="4">Orrdi1</strain>
    </source>
</reference>
<name>A0A1C3K2P2_9BURK</name>
<dbReference type="Gene3D" id="3.20.20.100">
    <property type="entry name" value="NADP-dependent oxidoreductase domain"/>
    <property type="match status" value="1"/>
</dbReference>
<gene>
    <name evidence="3" type="ORF">ODI_01399</name>
    <name evidence="4" type="ORF">ODI_R3866</name>
</gene>
<evidence type="ECO:0000256" key="1">
    <source>
        <dbReference type="ARBA" id="ARBA00023002"/>
    </source>
</evidence>